<dbReference type="HOGENOM" id="CLU_031281_4_2_2"/>
<dbReference type="PANTHER" id="PTHR10900:SF77">
    <property type="entry name" value="FI19380P1"/>
    <property type="match status" value="1"/>
</dbReference>
<dbReference type="Gene3D" id="2.30.180.10">
    <property type="entry name" value="FAS1 domain"/>
    <property type="match status" value="1"/>
</dbReference>
<dbReference type="OrthoDB" id="105895at2157"/>
<dbReference type="SUPFAM" id="SSF82153">
    <property type="entry name" value="FAS1 domain"/>
    <property type="match status" value="1"/>
</dbReference>
<dbReference type="KEGG" id="mhi:Mhar_0667"/>
<dbReference type="InterPro" id="IPR036378">
    <property type="entry name" value="FAS1_dom_sf"/>
</dbReference>
<keyword evidence="3" id="KW-1185">Reference proteome</keyword>
<dbReference type="STRING" id="1110509.Mhar_0667"/>
<dbReference type="AlphaFoldDB" id="G7WK52"/>
<feature type="domain" description="FAS1" evidence="1">
    <location>
        <begin position="27"/>
        <end position="154"/>
    </location>
</feature>
<dbReference type="EMBL" id="CP003117">
    <property type="protein sequence ID" value="AET64045.1"/>
    <property type="molecule type" value="Genomic_DNA"/>
</dbReference>
<evidence type="ECO:0000313" key="2">
    <source>
        <dbReference type="EMBL" id="AET64045.1"/>
    </source>
</evidence>
<dbReference type="InterPro" id="IPR000782">
    <property type="entry name" value="FAS1_domain"/>
</dbReference>
<gene>
    <name evidence="2" type="ordered locus">Mhar_0667</name>
</gene>
<proteinExistence type="predicted"/>
<evidence type="ECO:0000259" key="1">
    <source>
        <dbReference type="PROSITE" id="PS50213"/>
    </source>
</evidence>
<protein>
    <recommendedName>
        <fullName evidence="1">FAS1 domain-containing protein</fullName>
    </recommendedName>
</protein>
<dbReference type="Proteomes" id="UP000005877">
    <property type="component" value="Chromosome"/>
</dbReference>
<reference evidence="2 3" key="1">
    <citation type="journal article" date="2012" name="PLoS ONE">
        <title>The genome characteristics and predicted function of methyl-group oxidation pathway in the obligate aceticlastic methanogens, Methanosaeta spp.</title>
        <authorList>
            <person name="Zhu J."/>
            <person name="Zheng H."/>
            <person name="Ai G."/>
            <person name="Zhang G."/>
            <person name="Liu D."/>
            <person name="Liu X."/>
            <person name="Dong X."/>
        </authorList>
    </citation>
    <scope>NUCLEOTIDE SEQUENCE [LARGE SCALE GENOMIC DNA]</scope>
    <source>
        <strain evidence="2 3">6Ac</strain>
    </source>
</reference>
<dbReference type="FunFam" id="2.30.180.10:FF:000014">
    <property type="entry name" value="Stabilin 1"/>
    <property type="match status" value="1"/>
</dbReference>
<dbReference type="RefSeq" id="WP_014586230.1">
    <property type="nucleotide sequence ID" value="NC_017527.1"/>
</dbReference>
<organism evidence="2 3">
    <name type="scientific">Methanothrix harundinacea (strain 6Ac)</name>
    <name type="common">Methanosaeta harundinacea</name>
    <dbReference type="NCBI Taxonomy" id="1110509"/>
    <lineage>
        <taxon>Archaea</taxon>
        <taxon>Methanobacteriati</taxon>
        <taxon>Methanobacteriota</taxon>
        <taxon>Stenosarchaea group</taxon>
        <taxon>Methanomicrobia</taxon>
        <taxon>Methanotrichales</taxon>
        <taxon>Methanotrichaceae</taxon>
        <taxon>Methanothrix</taxon>
    </lineage>
</organism>
<dbReference type="PANTHER" id="PTHR10900">
    <property type="entry name" value="PERIOSTIN-RELATED"/>
    <property type="match status" value="1"/>
</dbReference>
<name>G7WK52_METH6</name>
<accession>G7WK52</accession>
<sequence length="177" mass="18258">MMKRALIVLFVVSMLSMGLSAAEDEAAKTIVETAVEAGDFNTLVAAVEAAGLLDTLNGEGPFTVFAPTDEAFAAVEGLDELDAETLAEILTYHVASGAIMAADALNMATIPTLQGRNLTVEATDEGVLVNNGAKVTTADIFCSNGVIHVIDAVLMPPAEETPIEVDEEAKGTEGASC</sequence>
<dbReference type="Pfam" id="PF02469">
    <property type="entry name" value="Fasciclin"/>
    <property type="match status" value="1"/>
</dbReference>
<dbReference type="GeneID" id="12509836"/>
<dbReference type="PROSITE" id="PS50213">
    <property type="entry name" value="FAS1"/>
    <property type="match status" value="1"/>
</dbReference>
<dbReference type="SMART" id="SM00554">
    <property type="entry name" value="FAS1"/>
    <property type="match status" value="1"/>
</dbReference>
<dbReference type="InterPro" id="IPR050904">
    <property type="entry name" value="Adhesion/Biosynth-related"/>
</dbReference>
<evidence type="ECO:0000313" key="3">
    <source>
        <dbReference type="Proteomes" id="UP000005877"/>
    </source>
</evidence>
<dbReference type="GO" id="GO:0005615">
    <property type="term" value="C:extracellular space"/>
    <property type="evidence" value="ECO:0007669"/>
    <property type="project" value="TreeGrafter"/>
</dbReference>
<dbReference type="PATRIC" id="fig|1110509.7.peg.742"/>